<dbReference type="InterPro" id="IPR040976">
    <property type="entry name" value="Pkinase_fungal"/>
</dbReference>
<evidence type="ECO:0000313" key="3">
    <source>
        <dbReference type="EMBL" id="TFY60563.1"/>
    </source>
</evidence>
<accession>A0A4Y9YFU9</accession>
<protein>
    <recommendedName>
        <fullName evidence="2">Fungal-type protein kinase domain-containing protein</fullName>
    </recommendedName>
</protein>
<dbReference type="InterPro" id="IPR011009">
    <property type="entry name" value="Kinase-like_dom_sf"/>
</dbReference>
<dbReference type="AlphaFoldDB" id="A0A4Y9YFU9"/>
<dbReference type="PANTHER" id="PTHR38248:SF2">
    <property type="entry name" value="FUNK1 11"/>
    <property type="match status" value="1"/>
</dbReference>
<dbReference type="PANTHER" id="PTHR38248">
    <property type="entry name" value="FUNK1 6"/>
    <property type="match status" value="1"/>
</dbReference>
<feature type="domain" description="Fungal-type protein kinase" evidence="2">
    <location>
        <begin position="440"/>
        <end position="559"/>
    </location>
</feature>
<dbReference type="Proteomes" id="UP000298327">
    <property type="component" value="Unassembled WGS sequence"/>
</dbReference>
<name>A0A4Y9YFU9_9AGAM</name>
<comment type="caution">
    <text evidence="3">The sequence shown here is derived from an EMBL/GenBank/DDBJ whole genome shotgun (WGS) entry which is preliminary data.</text>
</comment>
<dbReference type="Pfam" id="PF17667">
    <property type="entry name" value="Pkinase_fungal"/>
    <property type="match status" value="2"/>
</dbReference>
<organism evidence="3 4">
    <name type="scientific">Dentipellis fragilis</name>
    <dbReference type="NCBI Taxonomy" id="205917"/>
    <lineage>
        <taxon>Eukaryota</taxon>
        <taxon>Fungi</taxon>
        <taxon>Dikarya</taxon>
        <taxon>Basidiomycota</taxon>
        <taxon>Agaricomycotina</taxon>
        <taxon>Agaricomycetes</taxon>
        <taxon>Russulales</taxon>
        <taxon>Hericiaceae</taxon>
        <taxon>Dentipellis</taxon>
    </lineage>
</organism>
<dbReference type="EMBL" id="SEOQ01000556">
    <property type="protein sequence ID" value="TFY60563.1"/>
    <property type="molecule type" value="Genomic_DNA"/>
</dbReference>
<feature type="region of interest" description="Disordered" evidence="1">
    <location>
        <begin position="141"/>
        <end position="211"/>
    </location>
</feature>
<evidence type="ECO:0000313" key="4">
    <source>
        <dbReference type="Proteomes" id="UP000298327"/>
    </source>
</evidence>
<reference evidence="3 4" key="1">
    <citation type="submission" date="2019-02" db="EMBL/GenBank/DDBJ databases">
        <title>Genome sequencing of the rare red list fungi Dentipellis fragilis.</title>
        <authorList>
            <person name="Buettner E."/>
            <person name="Kellner H."/>
        </authorList>
    </citation>
    <scope>NUCLEOTIDE SEQUENCE [LARGE SCALE GENOMIC DNA]</scope>
    <source>
        <strain evidence="3 4">DSM 105465</strain>
    </source>
</reference>
<feature type="domain" description="Fungal-type protein kinase" evidence="2">
    <location>
        <begin position="216"/>
        <end position="394"/>
    </location>
</feature>
<evidence type="ECO:0000259" key="2">
    <source>
        <dbReference type="Pfam" id="PF17667"/>
    </source>
</evidence>
<dbReference type="SUPFAM" id="SSF56112">
    <property type="entry name" value="Protein kinase-like (PK-like)"/>
    <property type="match status" value="1"/>
</dbReference>
<dbReference type="OrthoDB" id="5569250at2759"/>
<feature type="compositionally biased region" description="Basic and acidic residues" evidence="1">
    <location>
        <begin position="162"/>
        <end position="203"/>
    </location>
</feature>
<proteinExistence type="predicted"/>
<dbReference type="STRING" id="205917.A0A4Y9YFU9"/>
<evidence type="ECO:0000256" key="1">
    <source>
        <dbReference type="SAM" id="MobiDB-lite"/>
    </source>
</evidence>
<gene>
    <name evidence="3" type="ORF">EVG20_g7373</name>
</gene>
<dbReference type="Gene3D" id="1.10.510.10">
    <property type="entry name" value="Transferase(Phosphotransferase) domain 1"/>
    <property type="match status" value="1"/>
</dbReference>
<keyword evidence="4" id="KW-1185">Reference proteome</keyword>
<sequence length="684" mass="78254">MSLSNSQEYRSTTAYGNVDPEIWHTLRYSFDRPSEIQPTLFLKHLLQYDVADLKWKACKYRCPERFKEAYLSSTTAPDRFAALTRIIDDAHIRARKFVRAALKKRAQAEKKDTVESRMSWTDIVNSDDICVIDMSRAEFMKGSSRPSVQAEQAALERKRKKDQADSEQSKRLRQSTTDDHATDSTVVDDKAEEKTDTPDKTNPDAEDTAAVQEKVTFEKAMSLLLRGVKRRLYYTQARRRYIVTLMVTGSKIQLGCFDRSAITVTEPIDIFKNPKMFVLVVVALFAGDRRHFGYEPHISLPTELAPHGLLRLPASRALDEEGNPLVEDAVFLISDEAISIEHMIVGRATVVLPVERCCPDIPTTITTPSPLVAKIGWPFACREDEARLICDVRKKVDPRWAAHIPRVECTLDIDNSEELGLLPHYLWKEQWNRVDRPALRFLVVERLEHINDVRSLEEFKSVFLDIVRFHRVAYLKASIIQGDLNTSNLMLKRDADGRAIGVLNDWDMAQHIDDRSKESKSAFGGGTAAFMALDLLRDTKRHQMYRHDLESFIWILIWSVFHLELGPEGTVPGAGAGDHGKPIVNWDADGFNMMWYSKVALLMNGPDVASWKVQEAFKPLHEQWVMPLFKMLKMAHEVQSKRPKRHWFGPLQFTDHMNEETLGGHMTYEKFMEAIGEDPSLPDL</sequence>